<feature type="compositionally biased region" description="Basic and acidic residues" evidence="2">
    <location>
        <begin position="347"/>
        <end position="356"/>
    </location>
</feature>
<evidence type="ECO:0000313" key="3">
    <source>
        <dbReference type="EMBL" id="KAG8177064.1"/>
    </source>
</evidence>
<gene>
    <name evidence="3" type="ORF">JTE90_015716</name>
</gene>
<sequence>MNRKDEEGREDHVLVEDSDCVDEVPETDLKELAARKDAAQKKRERNSTFLAVETGTLADVFREKYQRYKVKANQHKMQVVLLKKRVAELEEELRVATSEINSQKAMNPLKSDNCMGTDIEGVDVPLLNKADGAEVSTQTIFPKTNGSCQTEQTGSRVQSTGAPETVDCPAGTSTSVAKPHLNKEQKKKSKGKKYQAEVKGPTPQVRAELLPKASMAKANDAKSNLTRSSNSRSVHQDAGVNDKEADALPPKVTSLDQGRSPTPQTLAEPESQGESLERNQAHGLDKESKWETSENVASNSSSSEHISNNDPCFEEDVSDFVDQVHDDNNENEFFEPIPVLENSSNKNVKEDYASGL</sequence>
<proteinExistence type="predicted"/>
<keyword evidence="4" id="KW-1185">Reference proteome</keyword>
<name>A0AAV6TZI8_9ARAC</name>
<evidence type="ECO:0000256" key="1">
    <source>
        <dbReference type="SAM" id="Coils"/>
    </source>
</evidence>
<feature type="region of interest" description="Disordered" evidence="2">
    <location>
        <begin position="143"/>
        <end position="356"/>
    </location>
</feature>
<accession>A0AAV6TZI8</accession>
<protein>
    <submittedName>
        <fullName evidence="3">Uncharacterized protein</fullName>
    </submittedName>
</protein>
<evidence type="ECO:0000256" key="2">
    <source>
        <dbReference type="SAM" id="MobiDB-lite"/>
    </source>
</evidence>
<evidence type="ECO:0000313" key="4">
    <source>
        <dbReference type="Proteomes" id="UP000827092"/>
    </source>
</evidence>
<feature type="coiled-coil region" evidence="1">
    <location>
        <begin position="72"/>
        <end position="106"/>
    </location>
</feature>
<dbReference type="Proteomes" id="UP000827092">
    <property type="component" value="Unassembled WGS sequence"/>
</dbReference>
<feature type="compositionally biased region" description="Polar residues" evidence="2">
    <location>
        <begin position="143"/>
        <end position="162"/>
    </location>
</feature>
<keyword evidence="1" id="KW-0175">Coiled coil</keyword>
<reference evidence="3 4" key="1">
    <citation type="journal article" date="2022" name="Nat. Ecol. Evol.">
        <title>A masculinizing supergene underlies an exaggerated male reproductive morph in a spider.</title>
        <authorList>
            <person name="Hendrickx F."/>
            <person name="De Corte Z."/>
            <person name="Sonet G."/>
            <person name="Van Belleghem S.M."/>
            <person name="Kostlbacher S."/>
            <person name="Vangestel C."/>
        </authorList>
    </citation>
    <scope>NUCLEOTIDE SEQUENCE [LARGE SCALE GENOMIC DNA]</scope>
    <source>
        <strain evidence="3">W744_W776</strain>
    </source>
</reference>
<dbReference type="EMBL" id="JAFNEN010000822">
    <property type="protein sequence ID" value="KAG8177064.1"/>
    <property type="molecule type" value="Genomic_DNA"/>
</dbReference>
<feature type="compositionally biased region" description="Polar residues" evidence="2">
    <location>
        <begin position="254"/>
        <end position="265"/>
    </location>
</feature>
<comment type="caution">
    <text evidence="3">The sequence shown here is derived from an EMBL/GenBank/DDBJ whole genome shotgun (WGS) entry which is preliminary data.</text>
</comment>
<organism evidence="3 4">
    <name type="scientific">Oedothorax gibbosus</name>
    <dbReference type="NCBI Taxonomy" id="931172"/>
    <lineage>
        <taxon>Eukaryota</taxon>
        <taxon>Metazoa</taxon>
        <taxon>Ecdysozoa</taxon>
        <taxon>Arthropoda</taxon>
        <taxon>Chelicerata</taxon>
        <taxon>Arachnida</taxon>
        <taxon>Araneae</taxon>
        <taxon>Araneomorphae</taxon>
        <taxon>Entelegynae</taxon>
        <taxon>Araneoidea</taxon>
        <taxon>Linyphiidae</taxon>
        <taxon>Erigoninae</taxon>
        <taxon>Oedothorax</taxon>
    </lineage>
</organism>
<feature type="compositionally biased region" description="Polar residues" evidence="2">
    <location>
        <begin position="221"/>
        <end position="233"/>
    </location>
</feature>
<feature type="compositionally biased region" description="Low complexity" evidence="2">
    <location>
        <begin position="293"/>
        <end position="309"/>
    </location>
</feature>
<dbReference type="AlphaFoldDB" id="A0AAV6TZI8"/>
<feature type="compositionally biased region" description="Basic and acidic residues" evidence="2">
    <location>
        <begin position="275"/>
        <end position="292"/>
    </location>
</feature>